<protein>
    <submittedName>
        <fullName evidence="1">Uncharacterized protein</fullName>
    </submittedName>
</protein>
<dbReference type="Proteomes" id="UP001143856">
    <property type="component" value="Unassembled WGS sequence"/>
</dbReference>
<accession>A0ACC1P1Q7</accession>
<keyword evidence="2" id="KW-1185">Reference proteome</keyword>
<name>A0ACC1P1Q7_9PEZI</name>
<sequence length="226" mass="24790">MQLKTIALASAIAAVTGAIETHGGFQYEARFSPEVAPETKTIKTSYEEAAAQQAYARLHEQIKATGVARQCLTESNSTGVARRSSAEGVTPADLYALKDCIAADDEHNFFALLADDIEESNTFWEQVVRESTSDRTQWVPARAFLIAELQYTKGYFNGSLTAAQFAAWTLSDSADHANLRANPEHFFKETALDATGTQSSQIFEGWGGVLSKFGTKRTNFIYAKRL</sequence>
<reference evidence="1" key="1">
    <citation type="submission" date="2022-10" db="EMBL/GenBank/DDBJ databases">
        <title>Genome Sequence of Xylaria curta.</title>
        <authorList>
            <person name="Buettner E."/>
        </authorList>
    </citation>
    <scope>NUCLEOTIDE SEQUENCE</scope>
    <source>
        <strain evidence="1">Babe10</strain>
    </source>
</reference>
<evidence type="ECO:0000313" key="2">
    <source>
        <dbReference type="Proteomes" id="UP001143856"/>
    </source>
</evidence>
<gene>
    <name evidence="1" type="ORF">NUW58_g5748</name>
</gene>
<proteinExistence type="predicted"/>
<comment type="caution">
    <text evidence="1">The sequence shown here is derived from an EMBL/GenBank/DDBJ whole genome shotgun (WGS) entry which is preliminary data.</text>
</comment>
<organism evidence="1 2">
    <name type="scientific">Xylaria curta</name>
    <dbReference type="NCBI Taxonomy" id="42375"/>
    <lineage>
        <taxon>Eukaryota</taxon>
        <taxon>Fungi</taxon>
        <taxon>Dikarya</taxon>
        <taxon>Ascomycota</taxon>
        <taxon>Pezizomycotina</taxon>
        <taxon>Sordariomycetes</taxon>
        <taxon>Xylariomycetidae</taxon>
        <taxon>Xylariales</taxon>
        <taxon>Xylariaceae</taxon>
        <taxon>Xylaria</taxon>
    </lineage>
</organism>
<dbReference type="EMBL" id="JAPDGR010001177">
    <property type="protein sequence ID" value="KAJ2985036.1"/>
    <property type="molecule type" value="Genomic_DNA"/>
</dbReference>
<evidence type="ECO:0000313" key="1">
    <source>
        <dbReference type="EMBL" id="KAJ2985036.1"/>
    </source>
</evidence>